<proteinExistence type="predicted"/>
<evidence type="ECO:0000313" key="3">
    <source>
        <dbReference type="Proteomes" id="UP001183607"/>
    </source>
</evidence>
<keyword evidence="1" id="KW-1133">Transmembrane helix</keyword>
<sequence length="110" mass="11974">MPVKLLGPLILLLVVVLLVVLAVARRPRAWARRWLLPVLAALLVLYFVGRAVAELVMIGWGDPESYAKDWGGPHLAGVLAVHCGPGVLALAGAAWWWRTRRRPSGAPDRA</sequence>
<feature type="transmembrane region" description="Helical" evidence="1">
    <location>
        <begin position="6"/>
        <end position="24"/>
    </location>
</feature>
<accession>A0ABD5E772</accession>
<dbReference type="AlphaFoldDB" id="A0ABD5E772"/>
<feature type="transmembrane region" description="Helical" evidence="1">
    <location>
        <begin position="36"/>
        <end position="60"/>
    </location>
</feature>
<evidence type="ECO:0000313" key="2">
    <source>
        <dbReference type="EMBL" id="MDT0417239.1"/>
    </source>
</evidence>
<dbReference type="EMBL" id="JAVRER010000025">
    <property type="protein sequence ID" value="MDT0417239.1"/>
    <property type="molecule type" value="Genomic_DNA"/>
</dbReference>
<dbReference type="RefSeq" id="WP_043256434.1">
    <property type="nucleotide sequence ID" value="NZ_JAVRER010000025.1"/>
</dbReference>
<keyword evidence="1" id="KW-0812">Transmembrane</keyword>
<feature type="transmembrane region" description="Helical" evidence="1">
    <location>
        <begin position="75"/>
        <end position="97"/>
    </location>
</feature>
<keyword evidence="1" id="KW-0472">Membrane</keyword>
<protein>
    <submittedName>
        <fullName evidence="2">Uncharacterized protein</fullName>
    </submittedName>
</protein>
<comment type="caution">
    <text evidence="2">The sequence shown here is derived from an EMBL/GenBank/DDBJ whole genome shotgun (WGS) entry which is preliminary data.</text>
</comment>
<name>A0ABD5E772_9ACTN</name>
<dbReference type="Proteomes" id="UP001183607">
    <property type="component" value="Unassembled WGS sequence"/>
</dbReference>
<organism evidence="2 3">
    <name type="scientific">Streptomyces evansiae</name>
    <dbReference type="NCBI Taxonomy" id="3075535"/>
    <lineage>
        <taxon>Bacteria</taxon>
        <taxon>Bacillati</taxon>
        <taxon>Actinomycetota</taxon>
        <taxon>Actinomycetes</taxon>
        <taxon>Kitasatosporales</taxon>
        <taxon>Streptomycetaceae</taxon>
        <taxon>Streptomyces</taxon>
    </lineage>
</organism>
<evidence type="ECO:0000256" key="1">
    <source>
        <dbReference type="SAM" id="Phobius"/>
    </source>
</evidence>
<gene>
    <name evidence="2" type="ORF">RM574_17260</name>
</gene>
<reference evidence="3" key="1">
    <citation type="submission" date="2023-07" db="EMBL/GenBank/DDBJ databases">
        <title>30 novel species of actinomycetes from the DSMZ collection.</title>
        <authorList>
            <person name="Nouioui I."/>
        </authorList>
    </citation>
    <scope>NUCLEOTIDE SEQUENCE [LARGE SCALE GENOMIC DNA]</scope>
    <source>
        <strain evidence="3">DSM 41982</strain>
    </source>
</reference>